<dbReference type="OrthoDB" id="5142818at2759"/>
<dbReference type="Proteomes" id="UP000091956">
    <property type="component" value="Unassembled WGS sequence"/>
</dbReference>
<feature type="region of interest" description="Disordered" evidence="1">
    <location>
        <begin position="288"/>
        <end position="310"/>
    </location>
</feature>
<evidence type="ECO:0008006" key="4">
    <source>
        <dbReference type="Google" id="ProtNLM"/>
    </source>
</evidence>
<organism evidence="2 3">
    <name type="scientific">Pseudogymnoascus verrucosus</name>
    <dbReference type="NCBI Taxonomy" id="342668"/>
    <lineage>
        <taxon>Eukaryota</taxon>
        <taxon>Fungi</taxon>
        <taxon>Dikarya</taxon>
        <taxon>Ascomycota</taxon>
        <taxon>Pezizomycotina</taxon>
        <taxon>Leotiomycetes</taxon>
        <taxon>Thelebolales</taxon>
        <taxon>Thelebolaceae</taxon>
        <taxon>Pseudogymnoascus</taxon>
    </lineage>
</organism>
<reference evidence="3" key="2">
    <citation type="journal article" date="2018" name="Nat. Commun.">
        <title>Extreme sensitivity to ultraviolet light in the fungal pathogen causing white-nose syndrome of bats.</title>
        <authorList>
            <person name="Palmer J.M."/>
            <person name="Drees K.P."/>
            <person name="Foster J.T."/>
            <person name="Lindner D.L."/>
        </authorList>
    </citation>
    <scope>NUCLEOTIDE SEQUENCE [LARGE SCALE GENOMIC DNA]</scope>
    <source>
        <strain evidence="3">UAMH 10579</strain>
    </source>
</reference>
<accession>A0A1B8GPR8</accession>
<reference evidence="2 3" key="1">
    <citation type="submission" date="2016-03" db="EMBL/GenBank/DDBJ databases">
        <title>Comparative genomics of Pseudogymnoascus destructans, the fungus causing white-nose syndrome of bats.</title>
        <authorList>
            <person name="Palmer J.M."/>
            <person name="Drees K.P."/>
            <person name="Foster J.T."/>
            <person name="Lindner D.L."/>
        </authorList>
    </citation>
    <scope>NUCLEOTIDE SEQUENCE [LARGE SCALE GENOMIC DNA]</scope>
    <source>
        <strain evidence="2 3">UAMH 10579</strain>
    </source>
</reference>
<dbReference type="SUPFAM" id="SSF54909">
    <property type="entry name" value="Dimeric alpha+beta barrel"/>
    <property type="match status" value="1"/>
</dbReference>
<dbReference type="InterPro" id="IPR011008">
    <property type="entry name" value="Dimeric_a/b-barrel"/>
</dbReference>
<dbReference type="EMBL" id="KV460220">
    <property type="protein sequence ID" value="OBT97839.1"/>
    <property type="molecule type" value="Genomic_DNA"/>
</dbReference>
<proteinExistence type="predicted"/>
<keyword evidence="3" id="KW-1185">Reference proteome</keyword>
<dbReference type="Gene3D" id="3.30.70.100">
    <property type="match status" value="1"/>
</dbReference>
<gene>
    <name evidence="2" type="ORF">VE01_04984</name>
</gene>
<dbReference type="GeneID" id="28838370"/>
<protein>
    <recommendedName>
        <fullName evidence="4">ABM domain-containing protein</fullName>
    </recommendedName>
</protein>
<name>A0A1B8GPR8_9PEZI</name>
<dbReference type="STRING" id="342668.A0A1B8GPR8"/>
<evidence type="ECO:0000256" key="1">
    <source>
        <dbReference type="SAM" id="MobiDB-lite"/>
    </source>
</evidence>
<evidence type="ECO:0000313" key="2">
    <source>
        <dbReference type="EMBL" id="OBT97839.1"/>
    </source>
</evidence>
<sequence>MARTKQSTPGTGERRTTWTRFHLPRGQDWPTWSPSRSGPHRGPLTGVPGISNVWLGRKVEDSEQAALIILWRTKDALEKFQESPACDEFLQYLPENGEQSSLESGALLQDVSLGDANDGSLSPAPSRFLSFQWVSGIGFETNMQRRVTFTALVIRYTSDSIPQSSRRATFSAVRKAFDEFWPKGCEDISSTPMQTHFWKQWAIVDNKDALVDSDPWQLGEQVATAGNEGGRMVLCEFRQWNGYSGATPEREEATANNPLTRESWAQMFAKVMPPVIAWAKERWDIQLLPEKEEEEGEYEEDSGNDRNMEG</sequence>
<dbReference type="AlphaFoldDB" id="A0A1B8GPR8"/>
<evidence type="ECO:0000313" key="3">
    <source>
        <dbReference type="Proteomes" id="UP000091956"/>
    </source>
</evidence>
<dbReference type="RefSeq" id="XP_018131572.1">
    <property type="nucleotide sequence ID" value="XM_018274450.2"/>
</dbReference>
<feature type="compositionally biased region" description="Acidic residues" evidence="1">
    <location>
        <begin position="291"/>
        <end position="302"/>
    </location>
</feature>